<accession>A0A445DE82</accession>
<comment type="caution">
    <text evidence="2">The sequence shown here is derived from an EMBL/GenBank/DDBJ whole genome shotgun (WGS) entry which is preliminary data.</text>
</comment>
<dbReference type="EMBL" id="SDMP01000004">
    <property type="protein sequence ID" value="RYR61491.1"/>
    <property type="molecule type" value="Genomic_DNA"/>
</dbReference>
<keyword evidence="1" id="KW-0732">Signal</keyword>
<feature type="signal peptide" evidence="1">
    <location>
        <begin position="1"/>
        <end position="19"/>
    </location>
</feature>
<dbReference type="STRING" id="3818.A0A445DE82"/>
<sequence length="99" mass="11700">MYNSPGISIALIFITLGIGFKLSPVPSHQWTPDRINLHSMAIYNIMTPLEKCYLYTEDRVDSYLIYHLLKEKQMGMRSELTMYTRHPCITGEQWWEPHH</sequence>
<organism evidence="2 3">
    <name type="scientific">Arachis hypogaea</name>
    <name type="common">Peanut</name>
    <dbReference type="NCBI Taxonomy" id="3818"/>
    <lineage>
        <taxon>Eukaryota</taxon>
        <taxon>Viridiplantae</taxon>
        <taxon>Streptophyta</taxon>
        <taxon>Embryophyta</taxon>
        <taxon>Tracheophyta</taxon>
        <taxon>Spermatophyta</taxon>
        <taxon>Magnoliopsida</taxon>
        <taxon>eudicotyledons</taxon>
        <taxon>Gunneridae</taxon>
        <taxon>Pentapetalae</taxon>
        <taxon>rosids</taxon>
        <taxon>fabids</taxon>
        <taxon>Fabales</taxon>
        <taxon>Fabaceae</taxon>
        <taxon>Papilionoideae</taxon>
        <taxon>50 kb inversion clade</taxon>
        <taxon>dalbergioids sensu lato</taxon>
        <taxon>Dalbergieae</taxon>
        <taxon>Pterocarpus clade</taxon>
        <taxon>Arachis</taxon>
    </lineage>
</organism>
<evidence type="ECO:0000313" key="2">
    <source>
        <dbReference type="EMBL" id="RYR61491.1"/>
    </source>
</evidence>
<proteinExistence type="predicted"/>
<reference evidence="2 3" key="1">
    <citation type="submission" date="2019-01" db="EMBL/GenBank/DDBJ databases">
        <title>Sequencing of cultivated peanut Arachis hypogaea provides insights into genome evolution and oil improvement.</title>
        <authorList>
            <person name="Chen X."/>
        </authorList>
    </citation>
    <scope>NUCLEOTIDE SEQUENCE [LARGE SCALE GENOMIC DNA]</scope>
    <source>
        <strain evidence="3">cv. Fuhuasheng</strain>
        <tissue evidence="2">Leaves</tissue>
    </source>
</reference>
<feature type="chain" id="PRO_5019283047" description="NADH:quinone oxidoreductase/Mrp antiporter membrane subunit domain-containing protein" evidence="1">
    <location>
        <begin position="20"/>
        <end position="99"/>
    </location>
</feature>
<protein>
    <recommendedName>
        <fullName evidence="4">NADH:quinone oxidoreductase/Mrp antiporter membrane subunit domain-containing protein</fullName>
    </recommendedName>
</protein>
<dbReference type="Proteomes" id="UP000289738">
    <property type="component" value="Chromosome A04"/>
</dbReference>
<keyword evidence="3" id="KW-1185">Reference proteome</keyword>
<evidence type="ECO:0000313" key="3">
    <source>
        <dbReference type="Proteomes" id="UP000289738"/>
    </source>
</evidence>
<dbReference type="AlphaFoldDB" id="A0A445DE82"/>
<name>A0A445DE82_ARAHY</name>
<gene>
    <name evidence="2" type="ORF">Ahy_A04g018667</name>
</gene>
<evidence type="ECO:0000256" key="1">
    <source>
        <dbReference type="SAM" id="SignalP"/>
    </source>
</evidence>
<evidence type="ECO:0008006" key="4">
    <source>
        <dbReference type="Google" id="ProtNLM"/>
    </source>
</evidence>